<feature type="signal peptide" evidence="2">
    <location>
        <begin position="1"/>
        <end position="28"/>
    </location>
</feature>
<name>A0A183AZK5_9TREM</name>
<feature type="region of interest" description="Disordered" evidence="1">
    <location>
        <begin position="59"/>
        <end position="146"/>
    </location>
</feature>
<organism evidence="3">
    <name type="scientific">Echinostoma caproni</name>
    <dbReference type="NCBI Taxonomy" id="27848"/>
    <lineage>
        <taxon>Eukaryota</taxon>
        <taxon>Metazoa</taxon>
        <taxon>Spiralia</taxon>
        <taxon>Lophotrochozoa</taxon>
        <taxon>Platyhelminthes</taxon>
        <taxon>Trematoda</taxon>
        <taxon>Digenea</taxon>
        <taxon>Plagiorchiida</taxon>
        <taxon>Echinostomata</taxon>
        <taxon>Echinostomatoidea</taxon>
        <taxon>Echinostomatidae</taxon>
        <taxon>Echinostoma</taxon>
    </lineage>
</organism>
<feature type="compositionally biased region" description="Basic and acidic residues" evidence="1">
    <location>
        <begin position="121"/>
        <end position="132"/>
    </location>
</feature>
<dbReference type="AlphaFoldDB" id="A0A183AZK5"/>
<protein>
    <submittedName>
        <fullName evidence="3">WW domain-containing protein</fullName>
    </submittedName>
</protein>
<feature type="chain" id="PRO_5008146014" evidence="2">
    <location>
        <begin position="29"/>
        <end position="146"/>
    </location>
</feature>
<sequence>LAESLVAEVVVVVTVAALLLLPESKVGATLANGFSESAGDLPNTGSFRLKEAGFAQVVDPDVCTEPGGPKRLVTDDGGNVIELEDMVEEDEDRSEEDGDGVREWDKGEEADEDEDEDESRSEEREEAERGWQFDKATGNAGWELPD</sequence>
<reference evidence="3" key="1">
    <citation type="submission" date="2016-06" db="UniProtKB">
        <authorList>
            <consortium name="WormBaseParasite"/>
        </authorList>
    </citation>
    <scope>IDENTIFICATION</scope>
</reference>
<proteinExistence type="predicted"/>
<evidence type="ECO:0000256" key="1">
    <source>
        <dbReference type="SAM" id="MobiDB-lite"/>
    </source>
</evidence>
<evidence type="ECO:0000256" key="2">
    <source>
        <dbReference type="SAM" id="SignalP"/>
    </source>
</evidence>
<keyword evidence="2" id="KW-0732">Signal</keyword>
<accession>A0A183AZK5</accession>
<evidence type="ECO:0000313" key="3">
    <source>
        <dbReference type="WBParaSite" id="ECPE_0001242601-mRNA-1"/>
    </source>
</evidence>
<feature type="compositionally biased region" description="Acidic residues" evidence="1">
    <location>
        <begin position="108"/>
        <end position="120"/>
    </location>
</feature>
<dbReference type="WBParaSite" id="ECPE_0001242601-mRNA-1">
    <property type="protein sequence ID" value="ECPE_0001242601-mRNA-1"/>
    <property type="gene ID" value="ECPE_0001242601"/>
</dbReference>
<feature type="compositionally biased region" description="Acidic residues" evidence="1">
    <location>
        <begin position="82"/>
        <end position="98"/>
    </location>
</feature>